<dbReference type="EMBL" id="MH203051">
    <property type="protein sequence ID" value="AWN08770.1"/>
    <property type="molecule type" value="Genomic_DNA"/>
</dbReference>
<name>A0A2U8UX35_9CAUD</name>
<reference evidence="1 2" key="1">
    <citation type="submission" date="2018-04" db="EMBL/GenBank/DDBJ databases">
        <title>Looking for novel host receptors of T5-like bacteriophages.</title>
        <authorList>
            <person name="Kulikov E.E."/>
            <person name="Letarov A.V."/>
            <person name="Golomidova A.K."/>
        </authorList>
    </citation>
    <scope>NUCLEOTIDE SEQUENCE [LARGE SCALE GENOMIC DNA]</scope>
</reference>
<proteinExistence type="predicted"/>
<dbReference type="Proteomes" id="UP000246269">
    <property type="component" value="Segment"/>
</dbReference>
<sequence length="65" mass="6332">MSDTTLLPTNLGGDGFGGEAGAAGIGGAIGGLIGSWIGNGLGGRGNFAEELKAFVNKLVNIENLA</sequence>
<keyword evidence="2" id="KW-1185">Reference proteome</keyword>
<protein>
    <submittedName>
        <fullName evidence="1">Uncharacterized protein</fullName>
    </submittedName>
</protein>
<evidence type="ECO:0000313" key="1">
    <source>
        <dbReference type="EMBL" id="AWN08770.1"/>
    </source>
</evidence>
<evidence type="ECO:0000313" key="2">
    <source>
        <dbReference type="Proteomes" id="UP000246269"/>
    </source>
</evidence>
<organism evidence="1 2">
    <name type="scientific">Escherichia phage Gostya9</name>
    <dbReference type="NCBI Taxonomy" id="2182345"/>
    <lineage>
        <taxon>Viruses</taxon>
        <taxon>Duplodnaviria</taxon>
        <taxon>Heunggongvirae</taxon>
        <taxon>Uroviricota</taxon>
        <taxon>Caudoviricetes</taxon>
        <taxon>Demerecviridae</taxon>
        <taxon>Markadamsvirinae</taxon>
        <taxon>Tequintavirus</taxon>
        <taxon>Tequintavirus gostya9</taxon>
    </lineage>
</organism>
<gene>
    <name evidence="1" type="ORF">T59_0121c</name>
</gene>
<accession>A0A2U8UX35</accession>